<evidence type="ECO:0000313" key="2">
    <source>
        <dbReference type="Proteomes" id="UP000265200"/>
    </source>
</evidence>
<organism evidence="1 2">
    <name type="scientific">Oryzias latipes</name>
    <name type="common">Japanese rice fish</name>
    <name type="synonym">Japanese killifish</name>
    <dbReference type="NCBI Taxonomy" id="8090"/>
    <lineage>
        <taxon>Eukaryota</taxon>
        <taxon>Metazoa</taxon>
        <taxon>Chordata</taxon>
        <taxon>Craniata</taxon>
        <taxon>Vertebrata</taxon>
        <taxon>Euteleostomi</taxon>
        <taxon>Actinopterygii</taxon>
        <taxon>Neopterygii</taxon>
        <taxon>Teleostei</taxon>
        <taxon>Neoteleostei</taxon>
        <taxon>Acanthomorphata</taxon>
        <taxon>Ovalentaria</taxon>
        <taxon>Atherinomorphae</taxon>
        <taxon>Beloniformes</taxon>
        <taxon>Adrianichthyidae</taxon>
        <taxon>Oryziinae</taxon>
        <taxon>Oryzias</taxon>
    </lineage>
</organism>
<accession>A0A3P9H1L3</accession>
<reference evidence="1" key="3">
    <citation type="submission" date="2025-08" db="UniProtKB">
        <authorList>
            <consortium name="Ensembl"/>
        </authorList>
    </citation>
    <scope>IDENTIFICATION</scope>
    <source>
        <strain evidence="1">HSOK</strain>
    </source>
</reference>
<reference key="1">
    <citation type="journal article" date="2007" name="Nature">
        <title>The medaka draft genome and insights into vertebrate genome evolution.</title>
        <authorList>
            <person name="Kasahara M."/>
            <person name="Naruse K."/>
            <person name="Sasaki S."/>
            <person name="Nakatani Y."/>
            <person name="Qu W."/>
            <person name="Ahsan B."/>
            <person name="Yamada T."/>
            <person name="Nagayasu Y."/>
            <person name="Doi K."/>
            <person name="Kasai Y."/>
            <person name="Jindo T."/>
            <person name="Kobayashi D."/>
            <person name="Shimada A."/>
            <person name="Toyoda A."/>
            <person name="Kuroki Y."/>
            <person name="Fujiyama A."/>
            <person name="Sasaki T."/>
            <person name="Shimizu A."/>
            <person name="Asakawa S."/>
            <person name="Shimizu N."/>
            <person name="Hashimoto S."/>
            <person name="Yang J."/>
            <person name="Lee Y."/>
            <person name="Matsushima K."/>
            <person name="Sugano S."/>
            <person name="Sakaizumi M."/>
            <person name="Narita T."/>
            <person name="Ohishi K."/>
            <person name="Haga S."/>
            <person name="Ohta F."/>
            <person name="Nomoto H."/>
            <person name="Nogata K."/>
            <person name="Morishita T."/>
            <person name="Endo T."/>
            <person name="Shin-I T."/>
            <person name="Takeda H."/>
            <person name="Morishita S."/>
            <person name="Kohara Y."/>
        </authorList>
    </citation>
    <scope>NUCLEOTIDE SEQUENCE [LARGE SCALE GENOMIC DNA]</scope>
    <source>
        <strain>Hd-rR</strain>
    </source>
</reference>
<sequence>MSKKRLIGRLNSVQIIPFFCYRLAVKDVFDKCNLQYKNIPFLTEQEQLQIFSGDFILTMTALSYSRLPDCSPDHPLVLQTVLSFSRPRCRSPDPPDLTLYRK</sequence>
<name>A0A3P9H1L3_ORYLA</name>
<dbReference type="Ensembl" id="ENSORLT00015012781.1">
    <property type="protein sequence ID" value="ENSORLP00015001363.1"/>
    <property type="gene ID" value="ENSORLG00015001970.1"/>
</dbReference>
<reference evidence="1" key="4">
    <citation type="submission" date="2025-09" db="UniProtKB">
        <authorList>
            <consortium name="Ensembl"/>
        </authorList>
    </citation>
    <scope>IDENTIFICATION</scope>
    <source>
        <strain evidence="1">HSOK</strain>
    </source>
</reference>
<evidence type="ECO:0000313" key="1">
    <source>
        <dbReference type="Ensembl" id="ENSORLP00015001363.1"/>
    </source>
</evidence>
<dbReference type="AlphaFoldDB" id="A0A3P9H1L3"/>
<dbReference type="Proteomes" id="UP000265200">
    <property type="component" value="Chromosome 17"/>
</dbReference>
<protein>
    <submittedName>
        <fullName evidence="1">Uncharacterized protein</fullName>
    </submittedName>
</protein>
<proteinExistence type="predicted"/>
<reference evidence="1 2" key="2">
    <citation type="submission" date="2017-04" db="EMBL/GenBank/DDBJ databases">
        <title>CpG methylation of centromeres and impact of large insertions on vertebrate speciation.</title>
        <authorList>
            <person name="Ichikawa K."/>
            <person name="Yoshimura J."/>
            <person name="Morishita S."/>
        </authorList>
    </citation>
    <scope>NUCLEOTIDE SEQUENCE</scope>
    <source>
        <strain evidence="1 2">HSOK</strain>
    </source>
</reference>